<name>B0WAE4_CULQU</name>
<accession>B0WAE4</accession>
<evidence type="ECO:0000256" key="9">
    <source>
        <dbReference type="ARBA" id="ARBA00033006"/>
    </source>
</evidence>
<keyword evidence="4 11" id="KW-0812">Transmembrane</keyword>
<dbReference type="eggNOG" id="KOG4253">
    <property type="taxonomic scope" value="Eukaryota"/>
</dbReference>
<dbReference type="EnsemblMetazoa" id="CPIJ004048-RA">
    <property type="protein sequence ID" value="CPIJ004048-PA"/>
    <property type="gene ID" value="CPIJ004048"/>
</dbReference>
<dbReference type="PANTHER" id="PTHR42650:SF1">
    <property type="entry name" value="GUIDED ENTRY OF TAIL-ANCHORED PROTEINS FACTOR 1"/>
    <property type="match status" value="1"/>
</dbReference>
<organism>
    <name type="scientific">Culex quinquefasciatus</name>
    <name type="common">Southern house mosquito</name>
    <name type="synonym">Culex pungens</name>
    <dbReference type="NCBI Taxonomy" id="7176"/>
    <lineage>
        <taxon>Eukaryota</taxon>
        <taxon>Metazoa</taxon>
        <taxon>Ecdysozoa</taxon>
        <taxon>Arthropoda</taxon>
        <taxon>Hexapoda</taxon>
        <taxon>Insecta</taxon>
        <taxon>Pterygota</taxon>
        <taxon>Neoptera</taxon>
        <taxon>Endopterygota</taxon>
        <taxon>Diptera</taxon>
        <taxon>Nematocera</taxon>
        <taxon>Culicoidea</taxon>
        <taxon>Culicidae</taxon>
        <taxon>Culicinae</taxon>
        <taxon>Culicini</taxon>
        <taxon>Culex</taxon>
        <taxon>Culex</taxon>
    </lineage>
</organism>
<dbReference type="Gene3D" id="1.10.287.660">
    <property type="entry name" value="Helix hairpin bin"/>
    <property type="match status" value="1"/>
</dbReference>
<feature type="region of interest" description="Disordered" evidence="10">
    <location>
        <begin position="62"/>
        <end position="91"/>
    </location>
</feature>
<dbReference type="InterPro" id="IPR029012">
    <property type="entry name" value="Helix_hairpin_bin_sf"/>
</dbReference>
<dbReference type="STRING" id="7176.B0WAE4"/>
<feature type="transmembrane region" description="Helical" evidence="11">
    <location>
        <begin position="170"/>
        <end position="190"/>
    </location>
</feature>
<evidence type="ECO:0000256" key="1">
    <source>
        <dbReference type="ARBA" id="ARBA00004477"/>
    </source>
</evidence>
<dbReference type="HOGENOM" id="CLU_1162154_0_0_1"/>
<evidence type="ECO:0000256" key="10">
    <source>
        <dbReference type="SAM" id="MobiDB-lite"/>
    </source>
</evidence>
<feature type="compositionally biased region" description="Basic and acidic residues" evidence="10">
    <location>
        <begin position="67"/>
        <end position="84"/>
    </location>
</feature>
<dbReference type="GO" id="GO:0043529">
    <property type="term" value="C:GET complex"/>
    <property type="evidence" value="ECO:0007669"/>
    <property type="project" value="TreeGrafter"/>
</dbReference>
<dbReference type="InParanoid" id="B0WAE4"/>
<evidence type="ECO:0000256" key="4">
    <source>
        <dbReference type="ARBA" id="ARBA00022692"/>
    </source>
</evidence>
<keyword evidence="7 11" id="KW-0472">Membrane</keyword>
<dbReference type="InterPro" id="IPR028945">
    <property type="entry name" value="Get1"/>
</dbReference>
<dbReference type="OrthoDB" id="69461at2759"/>
<comment type="subcellular location">
    <subcellularLocation>
        <location evidence="1">Endoplasmic reticulum membrane</location>
        <topology evidence="1">Multi-pass membrane protein</topology>
    </subcellularLocation>
</comment>
<reference evidence="13" key="2">
    <citation type="submission" date="2020-05" db="UniProtKB">
        <authorList>
            <consortium name="EnsemblMetazoa"/>
        </authorList>
    </citation>
    <scope>IDENTIFICATION</scope>
    <source>
        <strain evidence="13">JHB</strain>
    </source>
</reference>
<evidence type="ECO:0000256" key="5">
    <source>
        <dbReference type="ARBA" id="ARBA00022824"/>
    </source>
</evidence>
<evidence type="ECO:0000256" key="11">
    <source>
        <dbReference type="SAM" id="Phobius"/>
    </source>
</evidence>
<dbReference type="GO" id="GO:0005789">
    <property type="term" value="C:endoplasmic reticulum membrane"/>
    <property type="evidence" value="ECO:0007669"/>
    <property type="project" value="UniProtKB-SubCell"/>
</dbReference>
<evidence type="ECO:0000256" key="6">
    <source>
        <dbReference type="ARBA" id="ARBA00022989"/>
    </source>
</evidence>
<gene>
    <name evidence="13" type="primary">6035502</name>
    <name evidence="12" type="ORF">CpipJ_CPIJ004048</name>
</gene>
<dbReference type="VEuPathDB" id="VectorBase:CPIJ004048"/>
<keyword evidence="5" id="KW-0256">Endoplasmic reticulum</keyword>
<keyword evidence="14" id="KW-1185">Reference proteome</keyword>
<evidence type="ECO:0000313" key="14">
    <source>
        <dbReference type="Proteomes" id="UP000002320"/>
    </source>
</evidence>
<reference evidence="12" key="1">
    <citation type="submission" date="2007-03" db="EMBL/GenBank/DDBJ databases">
        <title>Annotation of Culex pipiens quinquefasciatus.</title>
        <authorList>
            <consortium name="The Broad Institute Genome Sequencing Platform"/>
            <person name="Atkinson P.W."/>
            <person name="Hemingway J."/>
            <person name="Christensen B.M."/>
            <person name="Higgs S."/>
            <person name="Kodira C."/>
            <person name="Hannick L."/>
            <person name="Megy K."/>
            <person name="O'Leary S."/>
            <person name="Pearson M."/>
            <person name="Haas B.J."/>
            <person name="Mauceli E."/>
            <person name="Wortman J.R."/>
            <person name="Lee N.H."/>
            <person name="Guigo R."/>
            <person name="Stanke M."/>
            <person name="Alvarado L."/>
            <person name="Amedeo P."/>
            <person name="Antoine C.H."/>
            <person name="Arensburger P."/>
            <person name="Bidwell S.L."/>
            <person name="Crawford M."/>
            <person name="Camaro F."/>
            <person name="Devon K."/>
            <person name="Engels R."/>
            <person name="Hammond M."/>
            <person name="Howarth C."/>
            <person name="Koehrsen M."/>
            <person name="Lawson D."/>
            <person name="Montgomery P."/>
            <person name="Nene V."/>
            <person name="Nusbaum C."/>
            <person name="Puiu D."/>
            <person name="Romero-Severson J."/>
            <person name="Severson D.W."/>
            <person name="Shumway M."/>
            <person name="Sisk P."/>
            <person name="Stolte C."/>
            <person name="Zeng Q."/>
            <person name="Eisenstadt E."/>
            <person name="Fraser-Liggett C."/>
            <person name="Strausberg R."/>
            <person name="Galagan J."/>
            <person name="Birren B."/>
            <person name="Collins F.H."/>
        </authorList>
    </citation>
    <scope>NUCLEOTIDE SEQUENCE [LARGE SCALE GENOMIC DNA]</scope>
    <source>
        <strain evidence="12">JHB</strain>
    </source>
</reference>
<dbReference type="GO" id="GO:0043495">
    <property type="term" value="F:protein-membrane adaptor activity"/>
    <property type="evidence" value="ECO:0007669"/>
    <property type="project" value="TreeGrafter"/>
</dbReference>
<dbReference type="AlphaFoldDB" id="B0WAE4"/>
<evidence type="ECO:0000256" key="7">
    <source>
        <dbReference type="ARBA" id="ARBA00023136"/>
    </source>
</evidence>
<dbReference type="Pfam" id="PF04420">
    <property type="entry name" value="CHD5"/>
    <property type="match status" value="1"/>
</dbReference>
<sequence>MNFTNVLGTMDLTGMTNRRDSPYKLFLKFIVLHQTTKSRRRQRCLGRMRRKKSRRVALTIDATSSKCQKDDQQQQSEQQDKQVAPKEMTSPQDPAFSALLSFLLRDSPETRALKAESDQIRRELSRISMRDNYTGYVKVERKLVAVDTQLGEAKSKDSSRRTIYEFGLRWGLYGVLAFVLVVISIFYRYTPVVVFGDNFSFDPFGRVLSFPTGVPNAVSTVFWIVVNNFVARTVAGYVK</sequence>
<proteinExistence type="inferred from homology"/>
<comment type="similarity">
    <text evidence="2">Belongs to the WRB/GET1 family.</text>
</comment>
<evidence type="ECO:0000313" key="12">
    <source>
        <dbReference type="EMBL" id="EDS41180.1"/>
    </source>
</evidence>
<dbReference type="EMBL" id="DS231871">
    <property type="protein sequence ID" value="EDS41180.1"/>
    <property type="molecule type" value="Genomic_DNA"/>
</dbReference>
<dbReference type="FunCoup" id="B0WAE4">
    <property type="interactions" value="501"/>
</dbReference>
<dbReference type="KEGG" id="cqu:CpipJ_CPIJ004048"/>
<protein>
    <recommendedName>
        <fullName evidence="3">Guided entry of tail-anchored proteins factor 1</fullName>
    </recommendedName>
    <alternativeName>
        <fullName evidence="8">Tail-anchored protein insertion receptor WRB</fullName>
    </alternativeName>
    <alternativeName>
        <fullName evidence="9">Tryptophan-rich basic protein</fullName>
    </alternativeName>
</protein>
<dbReference type="Proteomes" id="UP000002320">
    <property type="component" value="Unassembled WGS sequence"/>
</dbReference>
<feature type="transmembrane region" description="Helical" evidence="11">
    <location>
        <begin position="210"/>
        <end position="230"/>
    </location>
</feature>
<evidence type="ECO:0000256" key="2">
    <source>
        <dbReference type="ARBA" id="ARBA00010799"/>
    </source>
</evidence>
<evidence type="ECO:0000256" key="8">
    <source>
        <dbReference type="ARBA" id="ARBA00032437"/>
    </source>
</evidence>
<evidence type="ECO:0000313" key="13">
    <source>
        <dbReference type="EnsemblMetazoa" id="CPIJ004048-PA"/>
    </source>
</evidence>
<dbReference type="GO" id="GO:0071816">
    <property type="term" value="P:tail-anchored membrane protein insertion into ER membrane"/>
    <property type="evidence" value="ECO:0007669"/>
    <property type="project" value="InterPro"/>
</dbReference>
<keyword evidence="6 11" id="KW-1133">Transmembrane helix</keyword>
<dbReference type="PANTHER" id="PTHR42650">
    <property type="entry name" value="TAIL-ANCHORED PROTEIN INSERTION RECEPTOR WRB"/>
    <property type="match status" value="1"/>
</dbReference>
<evidence type="ECO:0000256" key="3">
    <source>
        <dbReference type="ARBA" id="ARBA00017951"/>
    </source>
</evidence>
<dbReference type="VEuPathDB" id="VectorBase:CQUJHB012794"/>